<proteinExistence type="predicted"/>
<dbReference type="InterPro" id="IPR029058">
    <property type="entry name" value="AB_hydrolase_fold"/>
</dbReference>
<evidence type="ECO:0000313" key="4">
    <source>
        <dbReference type="Proteomes" id="UP001223743"/>
    </source>
</evidence>
<feature type="signal peptide" evidence="1">
    <location>
        <begin position="1"/>
        <end position="24"/>
    </location>
</feature>
<gene>
    <name evidence="3" type="ORF">QO015_003745</name>
</gene>
<organism evidence="3 4">
    <name type="scientific">Kaistia geumhonensis</name>
    <dbReference type="NCBI Taxonomy" id="410839"/>
    <lineage>
        <taxon>Bacteria</taxon>
        <taxon>Pseudomonadati</taxon>
        <taxon>Pseudomonadota</taxon>
        <taxon>Alphaproteobacteria</taxon>
        <taxon>Hyphomicrobiales</taxon>
        <taxon>Kaistiaceae</taxon>
        <taxon>Kaistia</taxon>
    </lineage>
</organism>
<feature type="chain" id="PRO_5047021641" evidence="1">
    <location>
        <begin position="25"/>
        <end position="482"/>
    </location>
</feature>
<dbReference type="SUPFAM" id="SSF53474">
    <property type="entry name" value="alpha/beta-Hydrolases"/>
    <property type="match status" value="2"/>
</dbReference>
<evidence type="ECO:0000313" key="3">
    <source>
        <dbReference type="EMBL" id="MDQ0518132.1"/>
    </source>
</evidence>
<dbReference type="Pfam" id="PF06057">
    <property type="entry name" value="VirJ"/>
    <property type="match status" value="1"/>
</dbReference>
<dbReference type="EMBL" id="JAUSWJ010000001">
    <property type="protein sequence ID" value="MDQ0518132.1"/>
    <property type="molecule type" value="Genomic_DNA"/>
</dbReference>
<feature type="domain" description="Bacterial virulence" evidence="2">
    <location>
        <begin position="284"/>
        <end position="471"/>
    </location>
</feature>
<keyword evidence="1" id="KW-0732">Signal</keyword>
<comment type="caution">
    <text evidence="3">The sequence shown here is derived from an EMBL/GenBank/DDBJ whole genome shotgun (WGS) entry which is preliminary data.</text>
</comment>
<sequence>MMRRFASLVAAAALTAGLALPALAEDAAAPAAPAAPAAAAAPAKALPAFTAGLLGKPQIFLPDGPVTGTVFLFADLDGWTADEASLADTLKKSGAIVVGIDTASMFAGLEKDSEDECVYLVADIEDLSHQVQRALGTPNYHSPILAGVGTGGTLVLSIAAQTPDATIGHGVAVDPALVLPLKKPLCTDAPRQDVAGGTVYGLAEGDLTNPVDVLYTSSAPKDGRDHVAVLQGQGFQIKTKDVAETGFAALKSRLARLLAPKIDTSNPLADLPLVELPAQARHGTMAVVYSGDGGWRDLDKSIGDAFQKEGVPTIGVDSLRYFWSRRTPEQTSADLARIIDYYTEKWGIDHVVLVGYSFGADVLPSAYRLLPPDEQSQVAELSLLGLSDQVDYVISVGAFLGTNSGDGETLPDIKTIKPALIQCFYGEEEDDSLCPKLEGSGVELIKTTGGHHFDGDYDALARRILDGLSRRLSGSVEPVAGR</sequence>
<dbReference type="PIRSF" id="PIRSF029063">
    <property type="entry name" value="IV_sec_VirJ"/>
    <property type="match status" value="1"/>
</dbReference>
<name>A0ABU0MB48_9HYPH</name>
<dbReference type="RefSeq" id="WP_266283547.1">
    <property type="nucleotide sequence ID" value="NZ_JAPKNF010000003.1"/>
</dbReference>
<dbReference type="Proteomes" id="UP001223743">
    <property type="component" value="Unassembled WGS sequence"/>
</dbReference>
<dbReference type="InterPro" id="IPR010333">
    <property type="entry name" value="VirJ"/>
</dbReference>
<protein>
    <submittedName>
        <fullName evidence="3">Type IV secretory pathway VirJ component</fullName>
    </submittedName>
</protein>
<keyword evidence="4" id="KW-1185">Reference proteome</keyword>
<evidence type="ECO:0000256" key="1">
    <source>
        <dbReference type="SAM" id="SignalP"/>
    </source>
</evidence>
<reference evidence="3 4" key="1">
    <citation type="submission" date="2023-07" db="EMBL/GenBank/DDBJ databases">
        <title>Genomic Encyclopedia of Type Strains, Phase IV (KMG-IV): sequencing the most valuable type-strain genomes for metagenomic binning, comparative biology and taxonomic classification.</title>
        <authorList>
            <person name="Goeker M."/>
        </authorList>
    </citation>
    <scope>NUCLEOTIDE SEQUENCE [LARGE SCALE GENOMIC DNA]</scope>
    <source>
        <strain evidence="3 4">B1-1</strain>
    </source>
</reference>
<evidence type="ECO:0000259" key="2">
    <source>
        <dbReference type="Pfam" id="PF06057"/>
    </source>
</evidence>
<dbReference type="InterPro" id="IPR011225">
    <property type="entry name" value="IV_sec_VirJ"/>
</dbReference>
<dbReference type="Gene3D" id="3.40.50.1820">
    <property type="entry name" value="alpha/beta hydrolase"/>
    <property type="match status" value="1"/>
</dbReference>
<accession>A0ABU0MB48</accession>